<reference evidence="9" key="1">
    <citation type="journal article" date="2020" name="mSystems">
        <title>Genome- and Community-Level Interaction Insights into Carbon Utilization and Element Cycling Functions of Hydrothermarchaeota in Hydrothermal Sediment.</title>
        <authorList>
            <person name="Zhou Z."/>
            <person name="Liu Y."/>
            <person name="Xu W."/>
            <person name="Pan J."/>
            <person name="Luo Z.H."/>
            <person name="Li M."/>
        </authorList>
    </citation>
    <scope>NUCLEOTIDE SEQUENCE [LARGE SCALE GENOMIC DNA]</scope>
    <source>
        <strain evidence="9">SpSt-456</strain>
    </source>
</reference>
<dbReference type="Gene3D" id="2.30.40.10">
    <property type="entry name" value="Urease, subunit C, domain 1"/>
    <property type="match status" value="1"/>
</dbReference>
<dbReference type="AlphaFoldDB" id="A0A831ZS26"/>
<organism evidence="9">
    <name type="scientific">Desulfacinum infernum</name>
    <dbReference type="NCBI Taxonomy" id="35837"/>
    <lineage>
        <taxon>Bacteria</taxon>
        <taxon>Pseudomonadati</taxon>
        <taxon>Thermodesulfobacteriota</taxon>
        <taxon>Syntrophobacteria</taxon>
        <taxon>Syntrophobacterales</taxon>
        <taxon>Syntrophobacteraceae</taxon>
        <taxon>Desulfacinum</taxon>
    </lineage>
</organism>
<dbReference type="PANTHER" id="PTHR11113">
    <property type="entry name" value="N-ACETYLGLUCOSAMINE-6-PHOSPHATE DEACETYLASE"/>
    <property type="match status" value="1"/>
</dbReference>
<evidence type="ECO:0000256" key="1">
    <source>
        <dbReference type="ARBA" id="ARBA00006773"/>
    </source>
</evidence>
<evidence type="ECO:0000256" key="6">
    <source>
        <dbReference type="HAMAP-Rule" id="MF_01518"/>
    </source>
</evidence>
<dbReference type="EMBL" id="DSTK01000026">
    <property type="protein sequence ID" value="HFK97454.1"/>
    <property type="molecule type" value="Genomic_DNA"/>
</dbReference>
<comment type="catalytic activity">
    <reaction evidence="5 6">
        <text>adenine + H2O + H(+) = hypoxanthine + NH4(+)</text>
        <dbReference type="Rhea" id="RHEA:23688"/>
        <dbReference type="ChEBI" id="CHEBI:15377"/>
        <dbReference type="ChEBI" id="CHEBI:15378"/>
        <dbReference type="ChEBI" id="CHEBI:16708"/>
        <dbReference type="ChEBI" id="CHEBI:17368"/>
        <dbReference type="ChEBI" id="CHEBI:28938"/>
        <dbReference type="EC" id="3.5.4.2"/>
    </reaction>
</comment>
<dbReference type="EC" id="3.5.4.2" evidence="2 6"/>
<evidence type="ECO:0000256" key="4">
    <source>
        <dbReference type="ARBA" id="ARBA00023211"/>
    </source>
</evidence>
<comment type="caution">
    <text evidence="9">The sequence shown here is derived from an EMBL/GenBank/DDBJ whole genome shotgun (WGS) entry which is preliminary data.</text>
</comment>
<dbReference type="Pfam" id="PF01979">
    <property type="entry name" value="Amidohydro_1"/>
    <property type="match status" value="1"/>
</dbReference>
<dbReference type="HAMAP" id="MF_01518">
    <property type="entry name" value="Adenine_deamin"/>
    <property type="match status" value="1"/>
</dbReference>
<evidence type="ECO:0000259" key="8">
    <source>
        <dbReference type="Pfam" id="PF13382"/>
    </source>
</evidence>
<dbReference type="GO" id="GO:0006146">
    <property type="term" value="P:adenine catabolic process"/>
    <property type="evidence" value="ECO:0007669"/>
    <property type="project" value="InterPro"/>
</dbReference>
<dbReference type="NCBIfam" id="TIGR01178">
    <property type="entry name" value="ade"/>
    <property type="match status" value="1"/>
</dbReference>
<comment type="similarity">
    <text evidence="1 6">Belongs to the metallo-dependent hydrolases superfamily. Adenine deaminase family.</text>
</comment>
<dbReference type="Pfam" id="PF13382">
    <property type="entry name" value="Adenine_deam_C"/>
    <property type="match status" value="1"/>
</dbReference>
<dbReference type="PANTHER" id="PTHR11113:SF2">
    <property type="entry name" value="ADENINE DEAMINASE"/>
    <property type="match status" value="1"/>
</dbReference>
<proteinExistence type="inferred from homology"/>
<name>A0A831ZS26_9BACT</name>
<accession>A0A831ZS26</accession>
<dbReference type="Gene3D" id="3.20.20.140">
    <property type="entry name" value="Metal-dependent hydrolases"/>
    <property type="match status" value="1"/>
</dbReference>
<evidence type="ECO:0000259" key="7">
    <source>
        <dbReference type="Pfam" id="PF01979"/>
    </source>
</evidence>
<gene>
    <name evidence="6 9" type="primary">ade</name>
    <name evidence="9" type="ORF">ENS06_09065</name>
</gene>
<sequence length="577" mass="61620">MDIAALRELIEVARGRKPAELCLRNVRIVNVCTGTLASGHLAVHGGLIAGWGDYRGRHEMDLHGAFVAPGFIDGHLHLESTLLSPAEFAKAVLPHGTTAVVLDPHEIANVLGLSGVLALIRASEGLPVDFFFMLPSCVPASPMDPAGAVLRGADLHTLRGHPRVLGLAEMMNFPGVLHADPDVLEKIVLFQDTIRDGHCPKLSGEDLNAYLSCGISSDHETTTLDEALEKLSKGMILMIREGSQSKDLAALLGAVTDTTWPRCLFVSDDRHPTDLLRDGHMDSVVNRATALGMDPVRAITLASWTAAQAFGLRGRGAVAPGYAADFSVSPTVTPWKPTLVFKDGRCVVHDGALCRPEDFSRETILESLPSPMAVVRVDAEDLRVPARGRRVRVIGVREGSLLTDHLILPALIRNDAAVCDPERDLLKIVVFNRYDSSQNAGLPAVGFVRGFGLREGALASTVAHDSHHLIAVGADDEAIAHAVRAVVAGRGGMSVASSQGVIAHMPLPVAGLMSLKPLEEVCRALEEVTEAARALGSSLKHPFMALSFLALPVIPALKMTSRGLVDVERFETVPLFV</sequence>
<dbReference type="CDD" id="cd01295">
    <property type="entry name" value="AdeC"/>
    <property type="match status" value="1"/>
</dbReference>
<evidence type="ECO:0000256" key="3">
    <source>
        <dbReference type="ARBA" id="ARBA00022801"/>
    </source>
</evidence>
<feature type="domain" description="Amidohydrolase-related" evidence="7">
    <location>
        <begin position="66"/>
        <end position="344"/>
    </location>
</feature>
<dbReference type="SUPFAM" id="SSF51338">
    <property type="entry name" value="Composite domain of metallo-dependent hydrolases"/>
    <property type="match status" value="1"/>
</dbReference>
<evidence type="ECO:0000313" key="9">
    <source>
        <dbReference type="EMBL" id="HFK97454.1"/>
    </source>
</evidence>
<dbReference type="SUPFAM" id="SSF51556">
    <property type="entry name" value="Metallo-dependent hydrolases"/>
    <property type="match status" value="1"/>
</dbReference>
<dbReference type="GO" id="GO:0000034">
    <property type="term" value="F:adenine deaminase activity"/>
    <property type="evidence" value="ECO:0007669"/>
    <property type="project" value="UniProtKB-UniRule"/>
</dbReference>
<evidence type="ECO:0000256" key="2">
    <source>
        <dbReference type="ARBA" id="ARBA00012782"/>
    </source>
</evidence>
<comment type="cofactor">
    <cofactor evidence="6">
        <name>Mn(2+)</name>
        <dbReference type="ChEBI" id="CHEBI:29035"/>
    </cofactor>
</comment>
<dbReference type="InterPro" id="IPR006680">
    <property type="entry name" value="Amidohydro-rel"/>
</dbReference>
<evidence type="ECO:0000256" key="5">
    <source>
        <dbReference type="ARBA" id="ARBA00047720"/>
    </source>
</evidence>
<dbReference type="InterPro" id="IPR006679">
    <property type="entry name" value="Adenine_deam"/>
</dbReference>
<keyword evidence="4 6" id="KW-0464">Manganese</keyword>
<dbReference type="InterPro" id="IPR026912">
    <property type="entry name" value="Adenine_deam_C"/>
</dbReference>
<keyword evidence="3 6" id="KW-0378">Hydrolase</keyword>
<dbReference type="InterPro" id="IPR011059">
    <property type="entry name" value="Metal-dep_hydrolase_composite"/>
</dbReference>
<feature type="domain" description="Adenine deaminase C-terminal" evidence="8">
    <location>
        <begin position="401"/>
        <end position="571"/>
    </location>
</feature>
<protein>
    <recommendedName>
        <fullName evidence="2 6">Adenine deaminase</fullName>
        <shortName evidence="6">Adenase</shortName>
        <shortName evidence="6">Adenine aminase</shortName>
        <ecNumber evidence="2 6">3.5.4.2</ecNumber>
    </recommendedName>
</protein>
<dbReference type="InterPro" id="IPR032466">
    <property type="entry name" value="Metal_Hydrolase"/>
</dbReference>